<dbReference type="AlphaFoldDB" id="A0A660SIK3"/>
<dbReference type="Proteomes" id="UP000268469">
    <property type="component" value="Unassembled WGS sequence"/>
</dbReference>
<dbReference type="PANTHER" id="PTHR39081">
    <property type="entry name" value="MUT7-C DOMAIN-CONTAINING PROTEIN"/>
    <property type="match status" value="1"/>
</dbReference>
<evidence type="ECO:0000313" key="2">
    <source>
        <dbReference type="EMBL" id="RKX69851.1"/>
    </source>
</evidence>
<name>A0A660SIK3_UNCW3</name>
<evidence type="ECO:0000259" key="1">
    <source>
        <dbReference type="Pfam" id="PF01927"/>
    </source>
</evidence>
<gene>
    <name evidence="2" type="ORF">DRP53_06885</name>
</gene>
<comment type="caution">
    <text evidence="2">The sequence shown here is derived from an EMBL/GenBank/DDBJ whole genome shotgun (WGS) entry which is preliminary data.</text>
</comment>
<dbReference type="Pfam" id="PF01927">
    <property type="entry name" value="Mut7-C"/>
    <property type="match status" value="1"/>
</dbReference>
<dbReference type="InterPro" id="IPR002782">
    <property type="entry name" value="Mut7-C_RNAse_dom"/>
</dbReference>
<accession>A0A660SIK3</accession>
<feature type="domain" description="Mut7-C RNAse" evidence="1">
    <location>
        <begin position="1"/>
        <end position="140"/>
    </location>
</feature>
<dbReference type="PANTHER" id="PTHR39081:SF1">
    <property type="entry name" value="MUT7-C RNASE DOMAIN-CONTAINING PROTEIN"/>
    <property type="match status" value="1"/>
</dbReference>
<sequence>MRFIADGMLGGLGRVLRMLGIDCSHFSGPAVQLLLIAKRENRIILTRNTRLKGRKGVIFISSQRIIDQLKELNQNCDIKKLIRPLTRCLICNVEIVPIDKEAVKERIPYYTYLHFDEFYTCPSCHRIYWNGSHRKGMEERVQSYLDALT</sequence>
<organism evidence="2 3">
    <name type="scientific">candidate division WOR-3 bacterium</name>
    <dbReference type="NCBI Taxonomy" id="2052148"/>
    <lineage>
        <taxon>Bacteria</taxon>
        <taxon>Bacteria division WOR-3</taxon>
    </lineage>
</organism>
<dbReference type="EMBL" id="QNBE01000063">
    <property type="protein sequence ID" value="RKX69851.1"/>
    <property type="molecule type" value="Genomic_DNA"/>
</dbReference>
<proteinExistence type="predicted"/>
<protein>
    <recommendedName>
        <fullName evidence="1">Mut7-C RNAse domain-containing protein</fullName>
    </recommendedName>
</protein>
<reference evidence="2 3" key="1">
    <citation type="submission" date="2018-06" db="EMBL/GenBank/DDBJ databases">
        <title>Extensive metabolic versatility and redundancy in microbially diverse, dynamic hydrothermal sediments.</title>
        <authorList>
            <person name="Dombrowski N."/>
            <person name="Teske A."/>
            <person name="Baker B.J."/>
        </authorList>
    </citation>
    <scope>NUCLEOTIDE SEQUENCE [LARGE SCALE GENOMIC DNA]</scope>
    <source>
        <strain evidence="2">B36_G15</strain>
    </source>
</reference>
<evidence type="ECO:0000313" key="3">
    <source>
        <dbReference type="Proteomes" id="UP000268469"/>
    </source>
</evidence>